<keyword evidence="4" id="KW-1185">Reference proteome</keyword>
<dbReference type="SUPFAM" id="SSF69047">
    <property type="entry name" value="Hypothetical protein YjbJ"/>
    <property type="match status" value="1"/>
</dbReference>
<feature type="domain" description="CsbD-like" evidence="2">
    <location>
        <begin position="4"/>
        <end position="56"/>
    </location>
</feature>
<dbReference type="EMBL" id="AOGK01000026">
    <property type="protein sequence ID" value="MDG5977783.1"/>
    <property type="molecule type" value="Genomic_DNA"/>
</dbReference>
<comment type="caution">
    <text evidence="3">The sequence shown here is derived from an EMBL/GenBank/DDBJ whole genome shotgun (WGS) entry which is preliminary data.</text>
</comment>
<evidence type="ECO:0000256" key="1">
    <source>
        <dbReference type="ARBA" id="ARBA00009129"/>
    </source>
</evidence>
<organism evidence="3 4">
    <name type="scientific">Hydrogenophaga taeniospiralis CCUG 15921</name>
    <dbReference type="NCBI Taxonomy" id="1281780"/>
    <lineage>
        <taxon>Bacteria</taxon>
        <taxon>Pseudomonadati</taxon>
        <taxon>Pseudomonadota</taxon>
        <taxon>Betaproteobacteria</taxon>
        <taxon>Burkholderiales</taxon>
        <taxon>Comamonadaceae</taxon>
        <taxon>Hydrogenophaga</taxon>
    </lineage>
</organism>
<dbReference type="InterPro" id="IPR050423">
    <property type="entry name" value="UPF0337_stress_rsp"/>
</dbReference>
<name>A0A9X4NTV2_9BURK</name>
<evidence type="ECO:0000259" key="2">
    <source>
        <dbReference type="Pfam" id="PF05532"/>
    </source>
</evidence>
<protein>
    <recommendedName>
        <fullName evidence="2">CsbD-like domain-containing protein</fullName>
    </recommendedName>
</protein>
<dbReference type="PANTHER" id="PTHR34977:SF1">
    <property type="entry name" value="UPF0337 PROTEIN YJBJ"/>
    <property type="match status" value="1"/>
</dbReference>
<dbReference type="InterPro" id="IPR026042">
    <property type="entry name" value="YjbJ"/>
</dbReference>
<dbReference type="Pfam" id="PF05532">
    <property type="entry name" value="CsbD"/>
    <property type="match status" value="1"/>
</dbReference>
<evidence type="ECO:0000313" key="3">
    <source>
        <dbReference type="EMBL" id="MDG5977783.1"/>
    </source>
</evidence>
<dbReference type="InterPro" id="IPR036629">
    <property type="entry name" value="YjbJ_sf"/>
</dbReference>
<evidence type="ECO:0000313" key="4">
    <source>
        <dbReference type="Proteomes" id="UP001152876"/>
    </source>
</evidence>
<sequence length="71" mass="8327">MNWDTIQGNWKQLTGRAKQQWGKLTDDDLQVVAGHRDQLAGKIQERYGIAKDEAEKQLKDWEDRADDSWLK</sequence>
<dbReference type="InterPro" id="IPR008462">
    <property type="entry name" value="CsbD"/>
</dbReference>
<comment type="similarity">
    <text evidence="1">Belongs to the UPF0337 (CsbD) family.</text>
</comment>
<proteinExistence type="inferred from homology"/>
<dbReference type="Proteomes" id="UP001152876">
    <property type="component" value="Unassembled WGS sequence"/>
</dbReference>
<gene>
    <name evidence="3" type="ORF">H010_21206</name>
</gene>
<dbReference type="AlphaFoldDB" id="A0A9X4NTV2"/>
<accession>A0A9X4NTV2</accession>
<dbReference type="OrthoDB" id="9796058at2"/>
<dbReference type="Gene3D" id="1.10.1470.10">
    <property type="entry name" value="YjbJ"/>
    <property type="match status" value="1"/>
</dbReference>
<dbReference type="RefSeq" id="WP_068172959.1">
    <property type="nucleotide sequence ID" value="NZ_AOGK01000026.1"/>
</dbReference>
<reference evidence="3" key="1">
    <citation type="submission" date="2013-01" db="EMBL/GenBank/DDBJ databases">
        <title>Genome draft of Hydrogenophaga taeniospiralis 2K1.</title>
        <authorList>
            <person name="Gomila M."/>
            <person name="Lalucat J."/>
        </authorList>
    </citation>
    <scope>NUCLEOTIDE SEQUENCE</scope>
    <source>
        <strain evidence="3">CCUG 15921</strain>
    </source>
</reference>
<dbReference type="PIRSF" id="PIRSF039008">
    <property type="entry name" value="YjbJ"/>
    <property type="match status" value="1"/>
</dbReference>
<dbReference type="PANTHER" id="PTHR34977">
    <property type="entry name" value="UPF0337 PROTEIN YJBJ"/>
    <property type="match status" value="1"/>
</dbReference>